<gene>
    <name evidence="2" type="ORF">J5Y09_19265</name>
</gene>
<keyword evidence="1" id="KW-0732">Signal</keyword>
<reference evidence="2 3" key="1">
    <citation type="submission" date="2021-03" db="EMBL/GenBank/DDBJ databases">
        <authorList>
            <person name="So Y."/>
        </authorList>
    </citation>
    <scope>NUCLEOTIDE SEQUENCE [LARGE SCALE GENOMIC DNA]</scope>
    <source>
        <strain evidence="2 3">PWR1</strain>
    </source>
</reference>
<protein>
    <recommendedName>
        <fullName evidence="4">Lipoprotein</fullName>
    </recommendedName>
</protein>
<keyword evidence="3" id="KW-1185">Reference proteome</keyword>
<dbReference type="RefSeq" id="WP_209353452.1">
    <property type="nucleotide sequence ID" value="NZ_JAGIYZ010000022.1"/>
</dbReference>
<dbReference type="Proteomes" id="UP000680815">
    <property type="component" value="Unassembled WGS sequence"/>
</dbReference>
<name>A0ABS4AXI3_9PROT</name>
<organism evidence="2 3">
    <name type="scientific">Roseomonas nitratireducens</name>
    <dbReference type="NCBI Taxonomy" id="2820810"/>
    <lineage>
        <taxon>Bacteria</taxon>
        <taxon>Pseudomonadati</taxon>
        <taxon>Pseudomonadota</taxon>
        <taxon>Alphaproteobacteria</taxon>
        <taxon>Acetobacterales</taxon>
        <taxon>Roseomonadaceae</taxon>
        <taxon>Roseomonas</taxon>
    </lineage>
</organism>
<evidence type="ECO:0000256" key="1">
    <source>
        <dbReference type="SAM" id="SignalP"/>
    </source>
</evidence>
<feature type="signal peptide" evidence="1">
    <location>
        <begin position="1"/>
        <end position="20"/>
    </location>
</feature>
<dbReference type="EMBL" id="JAGIYZ010000022">
    <property type="protein sequence ID" value="MBP0466074.1"/>
    <property type="molecule type" value="Genomic_DNA"/>
</dbReference>
<comment type="caution">
    <text evidence="2">The sequence shown here is derived from an EMBL/GenBank/DDBJ whole genome shotgun (WGS) entry which is preliminary data.</text>
</comment>
<evidence type="ECO:0008006" key="4">
    <source>
        <dbReference type="Google" id="ProtNLM"/>
    </source>
</evidence>
<feature type="chain" id="PRO_5045245508" description="Lipoprotein" evidence="1">
    <location>
        <begin position="21"/>
        <end position="97"/>
    </location>
</feature>
<evidence type="ECO:0000313" key="3">
    <source>
        <dbReference type="Proteomes" id="UP000680815"/>
    </source>
</evidence>
<dbReference type="PROSITE" id="PS51257">
    <property type="entry name" value="PROKAR_LIPOPROTEIN"/>
    <property type="match status" value="1"/>
</dbReference>
<proteinExistence type="predicted"/>
<evidence type="ECO:0000313" key="2">
    <source>
        <dbReference type="EMBL" id="MBP0466074.1"/>
    </source>
</evidence>
<accession>A0ABS4AXI3</accession>
<sequence length="97" mass="9599">MRANRFAATIAAAALLAACATPDDYRPACRAEHADSAEIETCANQRADSANTTATVVTVLGVVAIGAIAALAAGSGGGGGDSRNDYSGLCALALKRC</sequence>